<name>A0A2P8FKT7_9RHOB</name>
<proteinExistence type="predicted"/>
<dbReference type="OrthoDB" id="7856410at2"/>
<evidence type="ECO:0000256" key="1">
    <source>
        <dbReference type="SAM" id="SignalP"/>
    </source>
</evidence>
<comment type="caution">
    <text evidence="2">The sequence shown here is derived from an EMBL/GenBank/DDBJ whole genome shotgun (WGS) entry which is preliminary data.</text>
</comment>
<keyword evidence="3" id="KW-1185">Reference proteome</keyword>
<evidence type="ECO:0000313" key="3">
    <source>
        <dbReference type="Proteomes" id="UP000240418"/>
    </source>
</evidence>
<evidence type="ECO:0008006" key="4">
    <source>
        <dbReference type="Google" id="ProtNLM"/>
    </source>
</evidence>
<dbReference type="RefSeq" id="WP_106607009.1">
    <property type="nucleotide sequence ID" value="NZ_PYGJ01000001.1"/>
</dbReference>
<protein>
    <recommendedName>
        <fullName evidence="4">Protease inhibitor Inh</fullName>
    </recommendedName>
</protein>
<accession>A0A2P8FKT7</accession>
<dbReference type="AlphaFoldDB" id="A0A2P8FKT7"/>
<feature type="chain" id="PRO_5015181921" description="Protease inhibitor Inh" evidence="1">
    <location>
        <begin position="20"/>
        <end position="128"/>
    </location>
</feature>
<keyword evidence="1" id="KW-0732">Signal</keyword>
<reference evidence="2 3" key="1">
    <citation type="submission" date="2018-03" db="EMBL/GenBank/DDBJ databases">
        <title>Genomic Encyclopedia of Archaeal and Bacterial Type Strains, Phase II (KMG-II): from individual species to whole genera.</title>
        <authorList>
            <person name="Goeker M."/>
        </authorList>
    </citation>
    <scope>NUCLEOTIDE SEQUENCE [LARGE SCALE GENOMIC DNA]</scope>
    <source>
        <strain evidence="2 3">DSM 100673</strain>
    </source>
</reference>
<sequence>MRNLYFVISVLFLTSPAFAEIKPDAGTDQLCTGFEETLEGVWVDNKNRPVLAFRFGSNRGGVGCYAWLNTLPSWNIEAAGALILPRVNWNGNQRKFRSGKAELLFDTGTGGARLINLEGREARGKIIQ</sequence>
<dbReference type="Proteomes" id="UP000240418">
    <property type="component" value="Unassembled WGS sequence"/>
</dbReference>
<dbReference type="EMBL" id="PYGJ01000001">
    <property type="protein sequence ID" value="PSL22354.1"/>
    <property type="molecule type" value="Genomic_DNA"/>
</dbReference>
<gene>
    <name evidence="2" type="ORF">CLV88_101783</name>
</gene>
<feature type="signal peptide" evidence="1">
    <location>
        <begin position="1"/>
        <end position="19"/>
    </location>
</feature>
<organism evidence="2 3">
    <name type="scientific">Shimia abyssi</name>
    <dbReference type="NCBI Taxonomy" id="1662395"/>
    <lineage>
        <taxon>Bacteria</taxon>
        <taxon>Pseudomonadati</taxon>
        <taxon>Pseudomonadota</taxon>
        <taxon>Alphaproteobacteria</taxon>
        <taxon>Rhodobacterales</taxon>
        <taxon>Roseobacteraceae</taxon>
    </lineage>
</organism>
<evidence type="ECO:0000313" key="2">
    <source>
        <dbReference type="EMBL" id="PSL22354.1"/>
    </source>
</evidence>